<sequence length="247" mass="28246">MEIIFVLVLLGSITDVAFSIKSSCPPRPSLTHPSNDGIGNTECEPGIHLASYNSQFMQICGPHLDKQSLSERLYTCIQKEKDPEQLWLFYQDLKSECYSLTGQNITLPICGKDILSCDVCWKLLDESSDFMRKCGSGMSDAMLRTLMKTCYTNMDDLDHFMAFVGNLEIVCYEKGNGYFEKEWCDCLDCLLLEDPTRDIWQDCIGYMSDSEKMEMRHNCLEDLENFTEDLIDDCYVKRGKNVALPEC</sequence>
<feature type="chain" id="PRO_5042209266" evidence="1">
    <location>
        <begin position="20"/>
        <end position="247"/>
    </location>
</feature>
<name>A0AAD9N908_9ANNE</name>
<reference evidence="2" key="1">
    <citation type="journal article" date="2023" name="Mol. Biol. Evol.">
        <title>Third-Generation Sequencing Reveals the Adaptive Role of the Epigenome in Three Deep-Sea Polychaetes.</title>
        <authorList>
            <person name="Perez M."/>
            <person name="Aroh O."/>
            <person name="Sun Y."/>
            <person name="Lan Y."/>
            <person name="Juniper S.K."/>
            <person name="Young C.R."/>
            <person name="Angers B."/>
            <person name="Qian P.Y."/>
        </authorList>
    </citation>
    <scope>NUCLEOTIDE SEQUENCE</scope>
    <source>
        <strain evidence="2">P08H-3</strain>
    </source>
</reference>
<evidence type="ECO:0000256" key="1">
    <source>
        <dbReference type="SAM" id="SignalP"/>
    </source>
</evidence>
<comment type="caution">
    <text evidence="2">The sequence shown here is derived from an EMBL/GenBank/DDBJ whole genome shotgun (WGS) entry which is preliminary data.</text>
</comment>
<dbReference type="Proteomes" id="UP001208570">
    <property type="component" value="Unassembled WGS sequence"/>
</dbReference>
<protein>
    <submittedName>
        <fullName evidence="2">Uncharacterized protein</fullName>
    </submittedName>
</protein>
<dbReference type="AlphaFoldDB" id="A0AAD9N908"/>
<dbReference type="EMBL" id="JAODUP010000167">
    <property type="protein sequence ID" value="KAK2158544.1"/>
    <property type="molecule type" value="Genomic_DNA"/>
</dbReference>
<accession>A0AAD9N908</accession>
<feature type="signal peptide" evidence="1">
    <location>
        <begin position="1"/>
        <end position="19"/>
    </location>
</feature>
<feature type="non-terminal residue" evidence="2">
    <location>
        <position position="247"/>
    </location>
</feature>
<gene>
    <name evidence="2" type="ORF">LSH36_167g00009</name>
</gene>
<proteinExistence type="predicted"/>
<organism evidence="2 3">
    <name type="scientific">Paralvinella palmiformis</name>
    <dbReference type="NCBI Taxonomy" id="53620"/>
    <lineage>
        <taxon>Eukaryota</taxon>
        <taxon>Metazoa</taxon>
        <taxon>Spiralia</taxon>
        <taxon>Lophotrochozoa</taxon>
        <taxon>Annelida</taxon>
        <taxon>Polychaeta</taxon>
        <taxon>Sedentaria</taxon>
        <taxon>Canalipalpata</taxon>
        <taxon>Terebellida</taxon>
        <taxon>Terebelliformia</taxon>
        <taxon>Alvinellidae</taxon>
        <taxon>Paralvinella</taxon>
    </lineage>
</organism>
<evidence type="ECO:0000313" key="2">
    <source>
        <dbReference type="EMBL" id="KAK2158544.1"/>
    </source>
</evidence>
<evidence type="ECO:0000313" key="3">
    <source>
        <dbReference type="Proteomes" id="UP001208570"/>
    </source>
</evidence>
<keyword evidence="1" id="KW-0732">Signal</keyword>
<keyword evidence="3" id="KW-1185">Reference proteome</keyword>